<dbReference type="Proteomes" id="UP000184092">
    <property type="component" value="Unassembled WGS sequence"/>
</dbReference>
<accession>A0A1M7PJD7</accession>
<dbReference type="AlphaFoldDB" id="A0A1M7PJD7"/>
<dbReference type="RefSeq" id="WP_084538381.1">
    <property type="nucleotide sequence ID" value="NZ_FRCL01000018.1"/>
</dbReference>
<dbReference type="NCBIfam" id="TIGR04183">
    <property type="entry name" value="Por_Secre_tail"/>
    <property type="match status" value="1"/>
</dbReference>
<sequence length="156" mass="17499">MRYLLIFFTITFHGQVLHHQMLSSQGISKVMPAGSVITQTIGQQSLIGTSSSNYVIMQGFQQSMWGKYISSNAAEDIKITTYPNPFISTVNFELSKPITGLMNVNVFDLSGHLIFDQKIKPSNNILTIDLPSLPSSEYLVRLNALSFNYYTKIIKL</sequence>
<dbReference type="STRING" id="178356.SAMN05216269_11847"/>
<keyword evidence="4" id="KW-1185">Reference proteome</keyword>
<evidence type="ECO:0000313" key="4">
    <source>
        <dbReference type="Proteomes" id="UP000184092"/>
    </source>
</evidence>
<dbReference type="OrthoDB" id="1408995at2"/>
<reference evidence="4" key="1">
    <citation type="submission" date="2016-11" db="EMBL/GenBank/DDBJ databases">
        <authorList>
            <person name="Varghese N."/>
            <person name="Submissions S."/>
        </authorList>
    </citation>
    <scope>NUCLEOTIDE SEQUENCE [LARGE SCALE GENOMIC DNA]</scope>
    <source>
        <strain evidence="4">CGMCC 1.2749</strain>
    </source>
</reference>
<evidence type="ECO:0000313" key="3">
    <source>
        <dbReference type="EMBL" id="SHN17281.1"/>
    </source>
</evidence>
<dbReference type="InterPro" id="IPR026444">
    <property type="entry name" value="Secre_tail"/>
</dbReference>
<keyword evidence="1" id="KW-0732">Signal</keyword>
<proteinExistence type="predicted"/>
<organism evidence="3 4">
    <name type="scientific">Flavobacterium xinjiangense</name>
    <dbReference type="NCBI Taxonomy" id="178356"/>
    <lineage>
        <taxon>Bacteria</taxon>
        <taxon>Pseudomonadati</taxon>
        <taxon>Bacteroidota</taxon>
        <taxon>Flavobacteriia</taxon>
        <taxon>Flavobacteriales</taxon>
        <taxon>Flavobacteriaceae</taxon>
        <taxon>Flavobacterium</taxon>
    </lineage>
</organism>
<name>A0A1M7PJD7_9FLAO</name>
<dbReference type="EMBL" id="FRCL01000018">
    <property type="protein sequence ID" value="SHN17281.1"/>
    <property type="molecule type" value="Genomic_DNA"/>
</dbReference>
<gene>
    <name evidence="3" type="ORF">SAMN05216269_11847</name>
</gene>
<feature type="domain" description="Secretion system C-terminal sorting" evidence="2">
    <location>
        <begin position="82"/>
        <end position="154"/>
    </location>
</feature>
<evidence type="ECO:0000256" key="1">
    <source>
        <dbReference type="ARBA" id="ARBA00022729"/>
    </source>
</evidence>
<evidence type="ECO:0000259" key="2">
    <source>
        <dbReference type="Pfam" id="PF18962"/>
    </source>
</evidence>
<dbReference type="Pfam" id="PF18962">
    <property type="entry name" value="Por_Secre_tail"/>
    <property type="match status" value="1"/>
</dbReference>
<protein>
    <submittedName>
        <fullName evidence="3">Por secretion system C-terminal sorting domain-containing protein</fullName>
    </submittedName>
</protein>